<gene>
    <name evidence="1" type="ORF">RPERSI_LOCUS8692</name>
</gene>
<dbReference type="EMBL" id="CAJVQC010015881">
    <property type="protein sequence ID" value="CAG8671299.1"/>
    <property type="molecule type" value="Genomic_DNA"/>
</dbReference>
<dbReference type="Proteomes" id="UP000789920">
    <property type="component" value="Unassembled WGS sequence"/>
</dbReference>
<protein>
    <submittedName>
        <fullName evidence="1">32179_t:CDS:1</fullName>
    </submittedName>
</protein>
<proteinExistence type="predicted"/>
<organism evidence="1 2">
    <name type="scientific">Racocetra persica</name>
    <dbReference type="NCBI Taxonomy" id="160502"/>
    <lineage>
        <taxon>Eukaryota</taxon>
        <taxon>Fungi</taxon>
        <taxon>Fungi incertae sedis</taxon>
        <taxon>Mucoromycota</taxon>
        <taxon>Glomeromycotina</taxon>
        <taxon>Glomeromycetes</taxon>
        <taxon>Diversisporales</taxon>
        <taxon>Gigasporaceae</taxon>
        <taxon>Racocetra</taxon>
    </lineage>
</organism>
<comment type="caution">
    <text evidence="1">The sequence shown here is derived from an EMBL/GenBank/DDBJ whole genome shotgun (WGS) entry which is preliminary data.</text>
</comment>
<sequence length="261" mass="31292">MSEIIDMDSEQTEKEVEQTEPHDEITKLFLSPDGKYSQSVEQSAKKLVEQSEHESYQPKSFKLDCLKKIKEAEQPQAVSNNKLVAISRIGSSESSDYNKIYYVSDGLLWVQKVSKKQWIKYLRETLNENSKIRALPTKSEIVEILEEFKFKQESDFDRPYEGSLVMWKVSNRRVVQAFFFDLNKWEPIDQIELDVNFNYFYNARLNTEVKYYYKLLYNEDFVMITSFGLFIWSIWQKDKKIRLRYYIHWDEEILEDILENL</sequence>
<reference evidence="1" key="1">
    <citation type="submission" date="2021-06" db="EMBL/GenBank/DDBJ databases">
        <authorList>
            <person name="Kallberg Y."/>
            <person name="Tangrot J."/>
            <person name="Rosling A."/>
        </authorList>
    </citation>
    <scope>NUCLEOTIDE SEQUENCE</scope>
    <source>
        <strain evidence="1">MA461A</strain>
    </source>
</reference>
<accession>A0ACA9NRK8</accession>
<evidence type="ECO:0000313" key="2">
    <source>
        <dbReference type="Proteomes" id="UP000789920"/>
    </source>
</evidence>
<evidence type="ECO:0000313" key="1">
    <source>
        <dbReference type="EMBL" id="CAG8671299.1"/>
    </source>
</evidence>
<name>A0ACA9NRK8_9GLOM</name>
<keyword evidence="2" id="KW-1185">Reference proteome</keyword>